<dbReference type="FunFam" id="1.10.8.350:FF:000001">
    <property type="entry name" value="Lytic murein transglycosylase B"/>
    <property type="match status" value="1"/>
</dbReference>
<evidence type="ECO:0000259" key="2">
    <source>
        <dbReference type="Pfam" id="PF13406"/>
    </source>
</evidence>
<dbReference type="AlphaFoldDB" id="A0A917CGH8"/>
<dbReference type="CDD" id="cd13399">
    <property type="entry name" value="Slt35-like"/>
    <property type="match status" value="1"/>
</dbReference>
<dbReference type="Gene3D" id="1.10.530.10">
    <property type="match status" value="1"/>
</dbReference>
<dbReference type="SUPFAM" id="SSF53955">
    <property type="entry name" value="Lysozyme-like"/>
    <property type="match status" value="1"/>
</dbReference>
<feature type="active site" evidence="1">
    <location>
        <position position="149"/>
    </location>
</feature>
<dbReference type="Proteomes" id="UP000632858">
    <property type="component" value="Unassembled WGS sequence"/>
</dbReference>
<dbReference type="Gene3D" id="1.10.8.350">
    <property type="entry name" value="Bacterial muramidase"/>
    <property type="match status" value="1"/>
</dbReference>
<reference evidence="3" key="2">
    <citation type="submission" date="2020-09" db="EMBL/GenBank/DDBJ databases">
        <authorList>
            <person name="Sun Q."/>
            <person name="Zhou Y."/>
        </authorList>
    </citation>
    <scope>NUCLEOTIDE SEQUENCE</scope>
    <source>
        <strain evidence="3">CGMCC 1.12726</strain>
    </source>
</reference>
<dbReference type="NCBIfam" id="TIGR02282">
    <property type="entry name" value="MltB"/>
    <property type="match status" value="1"/>
</dbReference>
<dbReference type="InterPro" id="IPR023346">
    <property type="entry name" value="Lysozyme-like_dom_sf"/>
</dbReference>
<reference evidence="3" key="1">
    <citation type="journal article" date="2014" name="Int. J. Syst. Evol. Microbiol.">
        <title>Complete genome sequence of Corynebacterium casei LMG S-19264T (=DSM 44701T), isolated from a smear-ripened cheese.</title>
        <authorList>
            <consortium name="US DOE Joint Genome Institute (JGI-PGF)"/>
            <person name="Walter F."/>
            <person name="Albersmeier A."/>
            <person name="Kalinowski J."/>
            <person name="Ruckert C."/>
        </authorList>
    </citation>
    <scope>NUCLEOTIDE SEQUENCE</scope>
    <source>
        <strain evidence="3">CGMCC 1.12726</strain>
    </source>
</reference>
<dbReference type="PANTHER" id="PTHR30163:SF9">
    <property type="entry name" value="MEMBRANE-BOUND LYTIC MUREIN TRANSGLYCOSYLASE B"/>
    <property type="match status" value="1"/>
</dbReference>
<name>A0A917CGH8_9GAMM</name>
<organism evidence="3 4">
    <name type="scientific">Arenimonas maotaiensis</name>
    <dbReference type="NCBI Taxonomy" id="1446479"/>
    <lineage>
        <taxon>Bacteria</taxon>
        <taxon>Pseudomonadati</taxon>
        <taxon>Pseudomonadota</taxon>
        <taxon>Gammaproteobacteria</taxon>
        <taxon>Lysobacterales</taxon>
        <taxon>Lysobacteraceae</taxon>
        <taxon>Arenimonas</taxon>
    </lineage>
</organism>
<gene>
    <name evidence="3" type="primary">mltB</name>
    <name evidence="3" type="ORF">GCM10010960_07630</name>
</gene>
<evidence type="ECO:0000313" key="3">
    <source>
        <dbReference type="EMBL" id="GGF88190.1"/>
    </source>
</evidence>
<dbReference type="InterPro" id="IPR043426">
    <property type="entry name" value="MltB-like"/>
</dbReference>
<dbReference type="InterPro" id="IPR031304">
    <property type="entry name" value="SLT_2"/>
</dbReference>
<proteinExistence type="predicted"/>
<dbReference type="RefSeq" id="WP_188447907.1">
    <property type="nucleotide sequence ID" value="NZ_BMFO01000001.1"/>
</dbReference>
<keyword evidence="4" id="KW-1185">Reference proteome</keyword>
<feature type="domain" description="Transglycosylase SLT" evidence="2">
    <location>
        <begin position="55"/>
        <end position="351"/>
    </location>
</feature>
<accession>A0A917CGH8</accession>
<comment type="caution">
    <text evidence="3">The sequence shown here is derived from an EMBL/GenBank/DDBJ whole genome shotgun (WGS) entry which is preliminary data.</text>
</comment>
<dbReference type="InterPro" id="IPR011757">
    <property type="entry name" value="Lytic_transglycosylase_MltB"/>
</dbReference>
<dbReference type="PROSITE" id="PS51257">
    <property type="entry name" value="PROKAR_LIPOPROTEIN"/>
    <property type="match status" value="1"/>
</dbReference>
<dbReference type="EMBL" id="BMFO01000001">
    <property type="protein sequence ID" value="GGF88190.1"/>
    <property type="molecule type" value="Genomic_DNA"/>
</dbReference>
<protein>
    <submittedName>
        <fullName evidence="3">Lytic murein transglycosylase B</fullName>
    </submittedName>
</protein>
<dbReference type="GO" id="GO:0009253">
    <property type="term" value="P:peptidoglycan catabolic process"/>
    <property type="evidence" value="ECO:0007669"/>
    <property type="project" value="TreeGrafter"/>
</dbReference>
<evidence type="ECO:0000256" key="1">
    <source>
        <dbReference type="PIRSR" id="PIRSR611757-1"/>
    </source>
</evidence>
<dbReference type="GO" id="GO:0008933">
    <property type="term" value="F:peptidoglycan lytic transglycosylase activity"/>
    <property type="evidence" value="ECO:0007669"/>
    <property type="project" value="TreeGrafter"/>
</dbReference>
<sequence>MNRHLPLLAVLAASLAGCTGTPVKPVPEPVAVSAPVPPSAPPADAEPLTQDVAARKERFISDTAAKYGIPEDQLRATLAKAQYRQSIVNAMARPAESTRTWAQYRPIFLTDGRIAQGRGYLSDNRFEVNQVAERTGVPAEIILAIMGVETGWGGNMGSHNVLDALYTLAFHYPVIDGKVNEARIAFFTDELAQLFALAKEEGFDILTLKGSYAGAMGLGQFMPSSYRRYAVDGDGDGKRDLFGSKRDAFASIANYFIGHGWQPGNPVFVRANALPGAAPFKPENWEAKYSLAELAGKGYTPVGGAVDLPATLLTLDGAQGTEHWIGFKNFWVITRYNRSPMYAMAVWQLAQEIAQRPYAPVPAAAMPTPGGR</sequence>
<evidence type="ECO:0000313" key="4">
    <source>
        <dbReference type="Proteomes" id="UP000632858"/>
    </source>
</evidence>
<dbReference type="Pfam" id="PF13406">
    <property type="entry name" value="SLT_2"/>
    <property type="match status" value="1"/>
</dbReference>
<dbReference type="PANTHER" id="PTHR30163">
    <property type="entry name" value="MEMBRANE-BOUND LYTIC MUREIN TRANSGLYCOSYLASE B"/>
    <property type="match status" value="1"/>
</dbReference>